<name>A0A7S2PZ99_9STRA</name>
<feature type="signal peptide" evidence="1">
    <location>
        <begin position="1"/>
        <end position="22"/>
    </location>
</feature>
<sequence length="175" mass="18595">MKLFTAALFLAIAAQNQTPANSVELPNLRGVADIALTDGHSCQTEEGKRCFTSSTALDSHKCCAGLTCVNDAFVAWQSRGAYNGFCKADETAPQQQPRSSSGGGGGVDVCHKFFQMKINCDGEDGEGGDLSKCTRNEAYQELEGANCNVKCGLNFAKGVYLCSNGGDEDEDEEDQ</sequence>
<evidence type="ECO:0000313" key="2">
    <source>
        <dbReference type="EMBL" id="CAD9627933.1"/>
    </source>
</evidence>
<dbReference type="EMBL" id="HBGZ01030248">
    <property type="protein sequence ID" value="CAD9627933.1"/>
    <property type="molecule type" value="Transcribed_RNA"/>
</dbReference>
<gene>
    <name evidence="2" type="ORF">SMAR0320_LOCUS21551</name>
</gene>
<protein>
    <submittedName>
        <fullName evidence="2">Uncharacterized protein</fullName>
    </submittedName>
</protein>
<accession>A0A7S2PZ99</accession>
<feature type="chain" id="PRO_5031497223" evidence="1">
    <location>
        <begin position="23"/>
        <end position="175"/>
    </location>
</feature>
<keyword evidence="1" id="KW-0732">Signal</keyword>
<dbReference type="AlphaFoldDB" id="A0A7S2PZ99"/>
<reference evidence="2" key="1">
    <citation type="submission" date="2021-01" db="EMBL/GenBank/DDBJ databases">
        <authorList>
            <person name="Corre E."/>
            <person name="Pelletier E."/>
            <person name="Niang G."/>
            <person name="Scheremetjew M."/>
            <person name="Finn R."/>
            <person name="Kale V."/>
            <person name="Holt S."/>
            <person name="Cochrane G."/>
            <person name="Meng A."/>
            <person name="Brown T."/>
            <person name="Cohen L."/>
        </authorList>
    </citation>
    <scope>NUCLEOTIDE SEQUENCE</scope>
    <source>
        <strain evidence="2">SM1012Den-03</strain>
    </source>
</reference>
<organism evidence="2">
    <name type="scientific">Skeletonema marinoi</name>
    <dbReference type="NCBI Taxonomy" id="267567"/>
    <lineage>
        <taxon>Eukaryota</taxon>
        <taxon>Sar</taxon>
        <taxon>Stramenopiles</taxon>
        <taxon>Ochrophyta</taxon>
        <taxon>Bacillariophyta</taxon>
        <taxon>Coscinodiscophyceae</taxon>
        <taxon>Thalassiosirophycidae</taxon>
        <taxon>Thalassiosirales</taxon>
        <taxon>Skeletonemataceae</taxon>
        <taxon>Skeletonema</taxon>
        <taxon>Skeletonema marinoi-dohrnii complex</taxon>
    </lineage>
</organism>
<proteinExistence type="predicted"/>
<evidence type="ECO:0000256" key="1">
    <source>
        <dbReference type="SAM" id="SignalP"/>
    </source>
</evidence>